<dbReference type="PRINTS" id="PR00463">
    <property type="entry name" value="EP450I"/>
</dbReference>
<dbReference type="PROSITE" id="PS00086">
    <property type="entry name" value="CYTOCHROME_P450"/>
    <property type="match status" value="1"/>
</dbReference>
<dbReference type="STRING" id="50990.A0A4Y7PXJ8"/>
<organism evidence="11 12">
    <name type="scientific">Rickenella mellea</name>
    <dbReference type="NCBI Taxonomy" id="50990"/>
    <lineage>
        <taxon>Eukaryota</taxon>
        <taxon>Fungi</taxon>
        <taxon>Dikarya</taxon>
        <taxon>Basidiomycota</taxon>
        <taxon>Agaricomycotina</taxon>
        <taxon>Agaricomycetes</taxon>
        <taxon>Hymenochaetales</taxon>
        <taxon>Rickenellaceae</taxon>
        <taxon>Rickenella</taxon>
    </lineage>
</organism>
<dbReference type="PRINTS" id="PR00385">
    <property type="entry name" value="P450"/>
</dbReference>
<dbReference type="GO" id="GO:0005506">
    <property type="term" value="F:iron ion binding"/>
    <property type="evidence" value="ECO:0007669"/>
    <property type="project" value="InterPro"/>
</dbReference>
<evidence type="ECO:0000313" key="12">
    <source>
        <dbReference type="Proteomes" id="UP000294933"/>
    </source>
</evidence>
<dbReference type="PANTHER" id="PTHR24287:SF1">
    <property type="entry name" value="P450, PUTATIVE (EUROFUNG)-RELATED"/>
    <property type="match status" value="1"/>
</dbReference>
<evidence type="ECO:0000256" key="10">
    <source>
        <dbReference type="SAM" id="Phobius"/>
    </source>
</evidence>
<dbReference type="InterPro" id="IPR002401">
    <property type="entry name" value="Cyt_P450_E_grp-I"/>
</dbReference>
<dbReference type="InterPro" id="IPR001128">
    <property type="entry name" value="Cyt_P450"/>
</dbReference>
<keyword evidence="5 9" id="KW-0560">Oxidoreductase</keyword>
<evidence type="ECO:0000256" key="5">
    <source>
        <dbReference type="ARBA" id="ARBA00023002"/>
    </source>
</evidence>
<protein>
    <submittedName>
        <fullName evidence="11">Cytochrome P450</fullName>
    </submittedName>
</protein>
<evidence type="ECO:0000256" key="1">
    <source>
        <dbReference type="ARBA" id="ARBA00001971"/>
    </source>
</evidence>
<dbReference type="CDD" id="cd11063">
    <property type="entry name" value="CYP52"/>
    <property type="match status" value="1"/>
</dbReference>
<evidence type="ECO:0000313" key="11">
    <source>
        <dbReference type="EMBL" id="TDL19801.1"/>
    </source>
</evidence>
<feature type="transmembrane region" description="Helical" evidence="10">
    <location>
        <begin position="41"/>
        <end position="61"/>
    </location>
</feature>
<dbReference type="SUPFAM" id="SSF48264">
    <property type="entry name" value="Cytochrome P450"/>
    <property type="match status" value="1"/>
</dbReference>
<evidence type="ECO:0000256" key="7">
    <source>
        <dbReference type="ARBA" id="ARBA00023033"/>
    </source>
</evidence>
<dbReference type="InterPro" id="IPR017972">
    <property type="entry name" value="Cyt_P450_CS"/>
</dbReference>
<dbReference type="OrthoDB" id="1470350at2759"/>
<dbReference type="AlphaFoldDB" id="A0A4Y7PXJ8"/>
<dbReference type="GO" id="GO:0020037">
    <property type="term" value="F:heme binding"/>
    <property type="evidence" value="ECO:0007669"/>
    <property type="project" value="InterPro"/>
</dbReference>
<evidence type="ECO:0000256" key="6">
    <source>
        <dbReference type="ARBA" id="ARBA00023004"/>
    </source>
</evidence>
<dbReference type="Pfam" id="PF00067">
    <property type="entry name" value="p450"/>
    <property type="match status" value="1"/>
</dbReference>
<feature type="binding site" description="axial binding residue" evidence="8">
    <location>
        <position position="515"/>
    </location>
    <ligand>
        <name>heme</name>
        <dbReference type="ChEBI" id="CHEBI:30413"/>
    </ligand>
    <ligandPart>
        <name>Fe</name>
        <dbReference type="ChEBI" id="CHEBI:18248"/>
    </ligandPart>
</feature>
<dbReference type="InterPro" id="IPR036396">
    <property type="entry name" value="Cyt_P450_sf"/>
</dbReference>
<comment type="similarity">
    <text evidence="2 9">Belongs to the cytochrome P450 family.</text>
</comment>
<keyword evidence="10" id="KW-0812">Transmembrane</keyword>
<dbReference type="InterPro" id="IPR047146">
    <property type="entry name" value="Cyt_P450_E_CYP52_fungi"/>
</dbReference>
<comment type="cofactor">
    <cofactor evidence="1 8">
        <name>heme</name>
        <dbReference type="ChEBI" id="CHEBI:30413"/>
    </cofactor>
</comment>
<dbReference type="Proteomes" id="UP000294933">
    <property type="component" value="Unassembled WGS sequence"/>
</dbReference>
<keyword evidence="6 8" id="KW-0408">Iron</keyword>
<keyword evidence="4 8" id="KW-0479">Metal-binding</keyword>
<dbReference type="EMBL" id="ML170193">
    <property type="protein sequence ID" value="TDL19801.1"/>
    <property type="molecule type" value="Genomic_DNA"/>
</dbReference>
<dbReference type="GO" id="GO:0004497">
    <property type="term" value="F:monooxygenase activity"/>
    <property type="evidence" value="ECO:0007669"/>
    <property type="project" value="UniProtKB-KW"/>
</dbReference>
<dbReference type="Gene3D" id="1.10.630.10">
    <property type="entry name" value="Cytochrome P450"/>
    <property type="match status" value="1"/>
</dbReference>
<evidence type="ECO:0000256" key="8">
    <source>
        <dbReference type="PIRSR" id="PIRSR602401-1"/>
    </source>
</evidence>
<keyword evidence="3 8" id="KW-0349">Heme</keyword>
<dbReference type="PANTHER" id="PTHR24287">
    <property type="entry name" value="P450, PUTATIVE (EUROFUNG)-RELATED"/>
    <property type="match status" value="1"/>
</dbReference>
<evidence type="ECO:0000256" key="3">
    <source>
        <dbReference type="ARBA" id="ARBA00022617"/>
    </source>
</evidence>
<accession>A0A4Y7PXJ8</accession>
<evidence type="ECO:0000256" key="2">
    <source>
        <dbReference type="ARBA" id="ARBA00010617"/>
    </source>
</evidence>
<evidence type="ECO:0000256" key="9">
    <source>
        <dbReference type="RuleBase" id="RU000461"/>
    </source>
</evidence>
<keyword evidence="10" id="KW-1133">Transmembrane helix</keyword>
<sequence length="596" mass="67668">MLTPGLLFLLSGLARLLAATALIFCATYSLEKFLEISIPTNASFVAVIFGTPAVIAAKLAWDSYSDKRRARALGAVEVPQWAGKWPGSLDVLLLVLKKFKSGYPADGFWEPIEKLGPVLNIRVLWINQIFTCQPEHIKALLATQFNNFEKGKVFHSRMETVLGTGVFNSDGDMWKFHRSMTRPFFSRDRITHFDIFERHADEAITAMKDRLRGGYAIDFQDVMARFTLDSATEFLFGKCVHSLAAGLPYPHGDNLNAHRESNPADRFAKAFGEAQDVIALRTRAMVVWPLLEIMKDGTKEPMKVVNEYLEPILQDGIERQKRAEEAGAVKSDNQDEIDEDETLLDHLVKHTKDVTILKDEILNIMIAGRDTTAATLTFAIYALAMYPHVLKKLRGEIMDKVGPTRRLTYDDIREMKYLRAFINETLRLFPPVPFNVRDSIGETTLPPTTPGGKPFYIPARTSVIYTDFMMHRRKDLWGPDALEFDPDRFLDERLHKYLTPNPFIFLPFNAGPRICLGQQFAYNETSFMLVKLLQKFDGFTLDEAAQPPDSRIPASWVNVPGRQSMERFFPKMHLTMYAHKGLWIKMNEASNDSSAA</sequence>
<dbReference type="GO" id="GO:0016705">
    <property type="term" value="F:oxidoreductase activity, acting on paired donors, with incorporation or reduction of molecular oxygen"/>
    <property type="evidence" value="ECO:0007669"/>
    <property type="project" value="InterPro"/>
</dbReference>
<name>A0A4Y7PXJ8_9AGAM</name>
<reference evidence="11 12" key="1">
    <citation type="submission" date="2018-06" db="EMBL/GenBank/DDBJ databases">
        <title>A transcriptomic atlas of mushroom development highlights an independent origin of complex multicellularity.</title>
        <authorList>
            <consortium name="DOE Joint Genome Institute"/>
            <person name="Krizsan K."/>
            <person name="Almasi E."/>
            <person name="Merenyi Z."/>
            <person name="Sahu N."/>
            <person name="Viragh M."/>
            <person name="Koszo T."/>
            <person name="Mondo S."/>
            <person name="Kiss B."/>
            <person name="Balint B."/>
            <person name="Kues U."/>
            <person name="Barry K."/>
            <person name="Hegedus J.C."/>
            <person name="Henrissat B."/>
            <person name="Johnson J."/>
            <person name="Lipzen A."/>
            <person name="Ohm R."/>
            <person name="Nagy I."/>
            <person name="Pangilinan J."/>
            <person name="Yan J."/>
            <person name="Xiong Y."/>
            <person name="Grigoriev I.V."/>
            <person name="Hibbett D.S."/>
            <person name="Nagy L.G."/>
        </authorList>
    </citation>
    <scope>NUCLEOTIDE SEQUENCE [LARGE SCALE GENOMIC DNA]</scope>
    <source>
        <strain evidence="11 12">SZMC22713</strain>
    </source>
</reference>
<keyword evidence="7 9" id="KW-0503">Monooxygenase</keyword>
<evidence type="ECO:0000256" key="4">
    <source>
        <dbReference type="ARBA" id="ARBA00022723"/>
    </source>
</evidence>
<dbReference type="VEuPathDB" id="FungiDB:BD410DRAFT_899962"/>
<gene>
    <name evidence="11" type="ORF">BD410DRAFT_899962</name>
</gene>
<keyword evidence="10" id="KW-0472">Membrane</keyword>
<proteinExistence type="inferred from homology"/>
<keyword evidence="12" id="KW-1185">Reference proteome</keyword>